<keyword evidence="3" id="KW-0675">Receptor</keyword>
<organism evidence="3 4">
    <name type="scientific">Noviherbaspirillum suwonense</name>
    <dbReference type="NCBI Taxonomy" id="1224511"/>
    <lineage>
        <taxon>Bacteria</taxon>
        <taxon>Pseudomonadati</taxon>
        <taxon>Pseudomonadota</taxon>
        <taxon>Betaproteobacteria</taxon>
        <taxon>Burkholderiales</taxon>
        <taxon>Oxalobacteraceae</taxon>
        <taxon>Noviherbaspirillum</taxon>
    </lineage>
</organism>
<dbReference type="PANTHER" id="PTHR42928:SF5">
    <property type="entry name" value="BLR1237 PROTEIN"/>
    <property type="match status" value="1"/>
</dbReference>
<name>A0ABY1QRK1_9BURK</name>
<dbReference type="InterPro" id="IPR042100">
    <property type="entry name" value="Bug_dom1"/>
</dbReference>
<protein>
    <submittedName>
        <fullName evidence="3">Tripartite-type tricarboxylate transporter, receptor component TctC</fullName>
    </submittedName>
</protein>
<reference evidence="3 4" key="1">
    <citation type="submission" date="2017-05" db="EMBL/GenBank/DDBJ databases">
        <authorList>
            <person name="Varghese N."/>
            <person name="Submissions S."/>
        </authorList>
    </citation>
    <scope>NUCLEOTIDE SEQUENCE [LARGE SCALE GENOMIC DNA]</scope>
    <source>
        <strain evidence="3 4">DSM 26001</strain>
    </source>
</reference>
<comment type="caution">
    <text evidence="3">The sequence shown here is derived from an EMBL/GenBank/DDBJ whole genome shotgun (WGS) entry which is preliminary data.</text>
</comment>
<evidence type="ECO:0000313" key="3">
    <source>
        <dbReference type="EMBL" id="SMP76790.1"/>
    </source>
</evidence>
<keyword evidence="4" id="KW-1185">Reference proteome</keyword>
<dbReference type="CDD" id="cd13578">
    <property type="entry name" value="PBP2_Bug27"/>
    <property type="match status" value="1"/>
</dbReference>
<evidence type="ECO:0000256" key="1">
    <source>
        <dbReference type="ARBA" id="ARBA00006987"/>
    </source>
</evidence>
<dbReference type="InterPro" id="IPR005064">
    <property type="entry name" value="BUG"/>
</dbReference>
<feature type="chain" id="PRO_5045109588" evidence="2">
    <location>
        <begin position="27"/>
        <end position="326"/>
    </location>
</feature>
<gene>
    <name evidence="3" type="ORF">SAMN06295970_1258</name>
</gene>
<comment type="similarity">
    <text evidence="1">Belongs to the UPF0065 (bug) family.</text>
</comment>
<evidence type="ECO:0000313" key="4">
    <source>
        <dbReference type="Proteomes" id="UP001158049"/>
    </source>
</evidence>
<dbReference type="PIRSF" id="PIRSF017082">
    <property type="entry name" value="YflP"/>
    <property type="match status" value="1"/>
</dbReference>
<feature type="signal peptide" evidence="2">
    <location>
        <begin position="1"/>
        <end position="26"/>
    </location>
</feature>
<proteinExistence type="inferred from homology"/>
<dbReference type="Gene3D" id="3.40.190.150">
    <property type="entry name" value="Bordetella uptake gene, domain 1"/>
    <property type="match status" value="1"/>
</dbReference>
<dbReference type="Proteomes" id="UP001158049">
    <property type="component" value="Unassembled WGS sequence"/>
</dbReference>
<dbReference type="PROSITE" id="PS51257">
    <property type="entry name" value="PROKAR_LIPOPROTEIN"/>
    <property type="match status" value="1"/>
</dbReference>
<dbReference type="PANTHER" id="PTHR42928">
    <property type="entry name" value="TRICARBOXYLATE-BINDING PROTEIN"/>
    <property type="match status" value="1"/>
</dbReference>
<evidence type="ECO:0000256" key="2">
    <source>
        <dbReference type="SAM" id="SignalP"/>
    </source>
</evidence>
<sequence>MKTRSDRLTRIAILCVAAASCAGAFAQDYPSKPLTLVVPFPPGGATDTIGRQIGKTLGERLGQTVIIENKPGAGTMVGAGAVARAAPDGYTLLISSGTTFTVNPAIYPKVPYDTVKSFEPIGLIGRSPMVILANAAVPINNFKELVAAARAEPEKYAYGSYGNGTTAHFAGEMVQQAAGIKLRHLPYKGSAPAMNDLMGGHISFTVDTLTAALPQLKSGKVKAIAVTTAQRSSMAPDIPSVAESGYAGVNADTWIAIVAPRGLPPAVKIRLVKALADSVASEETRSKLFAIGTEPTYGSPDELARLIATEMPAMKEIAQRAAIKLD</sequence>
<dbReference type="Pfam" id="PF03401">
    <property type="entry name" value="TctC"/>
    <property type="match status" value="1"/>
</dbReference>
<keyword evidence="2" id="KW-0732">Signal</keyword>
<dbReference type="Gene3D" id="3.40.190.10">
    <property type="entry name" value="Periplasmic binding protein-like II"/>
    <property type="match status" value="1"/>
</dbReference>
<dbReference type="SUPFAM" id="SSF53850">
    <property type="entry name" value="Periplasmic binding protein-like II"/>
    <property type="match status" value="1"/>
</dbReference>
<dbReference type="EMBL" id="FXUL01000025">
    <property type="protein sequence ID" value="SMP76790.1"/>
    <property type="molecule type" value="Genomic_DNA"/>
</dbReference>
<accession>A0ABY1QRK1</accession>
<dbReference type="RefSeq" id="WP_283444811.1">
    <property type="nucleotide sequence ID" value="NZ_FXUL01000025.1"/>
</dbReference>